<organism evidence="6 7">
    <name type="scientific">Eleusine coracana subsp. coracana</name>
    <dbReference type="NCBI Taxonomy" id="191504"/>
    <lineage>
        <taxon>Eukaryota</taxon>
        <taxon>Viridiplantae</taxon>
        <taxon>Streptophyta</taxon>
        <taxon>Embryophyta</taxon>
        <taxon>Tracheophyta</taxon>
        <taxon>Spermatophyta</taxon>
        <taxon>Magnoliopsida</taxon>
        <taxon>Liliopsida</taxon>
        <taxon>Poales</taxon>
        <taxon>Poaceae</taxon>
        <taxon>PACMAD clade</taxon>
        <taxon>Chloridoideae</taxon>
        <taxon>Cynodonteae</taxon>
        <taxon>Eleusininae</taxon>
        <taxon>Eleusine</taxon>
    </lineage>
</organism>
<dbReference type="EMBL" id="BQKI01000013">
    <property type="protein sequence ID" value="GJN06600.1"/>
    <property type="molecule type" value="Genomic_DNA"/>
</dbReference>
<proteinExistence type="predicted"/>
<reference evidence="6" key="1">
    <citation type="journal article" date="2018" name="DNA Res.">
        <title>Multiple hybrid de novo genome assembly of finger millet, an orphan allotetraploid crop.</title>
        <authorList>
            <person name="Hatakeyama M."/>
            <person name="Aluri S."/>
            <person name="Balachadran M.T."/>
            <person name="Sivarajan S.R."/>
            <person name="Patrignani A."/>
            <person name="Gruter S."/>
            <person name="Poveda L."/>
            <person name="Shimizu-Inatsugi R."/>
            <person name="Baeten J."/>
            <person name="Francoijs K.J."/>
            <person name="Nataraja K.N."/>
            <person name="Reddy Y.A.N."/>
            <person name="Phadnis S."/>
            <person name="Ravikumar R.L."/>
            <person name="Schlapbach R."/>
            <person name="Sreeman S.M."/>
            <person name="Shimizu K.K."/>
        </authorList>
    </citation>
    <scope>NUCLEOTIDE SEQUENCE</scope>
</reference>
<dbReference type="InterPro" id="IPR007502">
    <property type="entry name" value="Helicase-assoc_dom"/>
</dbReference>
<dbReference type="PROSITE" id="PS51192">
    <property type="entry name" value="HELICASE_ATP_BIND_1"/>
    <property type="match status" value="1"/>
</dbReference>
<dbReference type="SUPFAM" id="SSF52540">
    <property type="entry name" value="P-loop containing nucleoside triphosphate hydrolases"/>
    <property type="match status" value="2"/>
</dbReference>
<evidence type="ECO:0008006" key="8">
    <source>
        <dbReference type="Google" id="ProtNLM"/>
    </source>
</evidence>
<dbReference type="Pfam" id="PF00271">
    <property type="entry name" value="Helicase_C"/>
    <property type="match status" value="1"/>
</dbReference>
<accession>A0AAV5D8M4</accession>
<keyword evidence="2" id="KW-0378">Hydrolase</keyword>
<dbReference type="InterPro" id="IPR036770">
    <property type="entry name" value="Ankyrin_rpt-contain_sf"/>
</dbReference>
<dbReference type="Proteomes" id="UP001054889">
    <property type="component" value="Unassembled WGS sequence"/>
</dbReference>
<dbReference type="PANTHER" id="PTHR18934">
    <property type="entry name" value="ATP-DEPENDENT RNA HELICASE"/>
    <property type="match status" value="1"/>
</dbReference>
<dbReference type="InterPro" id="IPR011709">
    <property type="entry name" value="DEAD-box_helicase_OB_fold"/>
</dbReference>
<evidence type="ECO:0000259" key="4">
    <source>
        <dbReference type="PROSITE" id="PS51192"/>
    </source>
</evidence>
<evidence type="ECO:0000256" key="3">
    <source>
        <dbReference type="ARBA" id="ARBA00022840"/>
    </source>
</evidence>
<dbReference type="SUPFAM" id="SSF48403">
    <property type="entry name" value="Ankyrin repeat"/>
    <property type="match status" value="1"/>
</dbReference>
<dbReference type="SMART" id="SM00847">
    <property type="entry name" value="HA2"/>
    <property type="match status" value="1"/>
</dbReference>
<reference evidence="6" key="2">
    <citation type="submission" date="2021-12" db="EMBL/GenBank/DDBJ databases">
        <title>Resequencing data analysis of finger millet.</title>
        <authorList>
            <person name="Hatakeyama M."/>
            <person name="Aluri S."/>
            <person name="Balachadran M.T."/>
            <person name="Sivarajan S.R."/>
            <person name="Poveda L."/>
            <person name="Shimizu-Inatsugi R."/>
            <person name="Schlapbach R."/>
            <person name="Sreeman S.M."/>
            <person name="Shimizu K.K."/>
        </authorList>
    </citation>
    <scope>NUCLEOTIDE SEQUENCE</scope>
</reference>
<dbReference type="Gene3D" id="1.25.40.20">
    <property type="entry name" value="Ankyrin repeat-containing domain"/>
    <property type="match status" value="1"/>
</dbReference>
<keyword evidence="2" id="KW-0347">Helicase</keyword>
<dbReference type="FunFam" id="1.20.120.1080:FF:000011">
    <property type="entry name" value="DExH-box ATP-dependent RNA helicase DExH6"/>
    <property type="match status" value="1"/>
</dbReference>
<dbReference type="InterPro" id="IPR014001">
    <property type="entry name" value="Helicase_ATP-bd"/>
</dbReference>
<feature type="domain" description="Helicase ATP-binding" evidence="4">
    <location>
        <begin position="1"/>
        <end position="55"/>
    </location>
</feature>
<dbReference type="GO" id="GO:0003723">
    <property type="term" value="F:RNA binding"/>
    <property type="evidence" value="ECO:0007669"/>
    <property type="project" value="TreeGrafter"/>
</dbReference>
<sequence length="863" mass="96003">MDEIHERDKFSDFMLTILRDLLPLYPHLRLVLMSATLDAERFSKYFNGCPVIQVPGFTYPVKTFYLEDVLSILNAAGDSHLNFTNSYLKQKCTLTDDLKSSLDESIELALVNDEFDPLLQLISAEQSLEIYNYSHTETGVTPLMVFATKGQLGDVCMLLSLGVDCSAQDCNGKSALDWAQQEKRQEVCEVIRKHMELSSAKSTENSELLHKYMETIDPELIDTMLIERLIGKICVDSTEGAVLIFLPGWEDIRKTKERLLDSLFFQDSSKFLVMSLHSMVPPSEQKMVFQLPPAGVRKIILSTNIAETAVTIDDVVFVIDCGRMKEKSYDPFNNVSTFQTSWIPKASAKQREGRAGRCRPGICYHLYSRLRAASLADYQVPEIKRMPIEELCLQVKLLDSNSRIADFLNKTLDPPIEETIRTGISVLQDLGALTQDEELTELGEKLGSLPVHPRTAKMLLFALLMNCLDPALTLACATGYRDPFLLPMTPDERKRADTAKVELASLYGGFCDQLAVVAAFDCWRCAKARGQQSKFCSKYFVSSSIMNMISNMRKQLQKEMFQNGFVPEDTSACSLNSKDPGIMRAVLMAGAYPTVGKLLPPKNNKMAVVETASGDKVRIHPQSCNFKIQFSKPSGNPLVIYDEITRGDYGMYIKKCSVVGAYPLLLLATEMVVAPPDDNDEVEDLSEEIYLVQHNEDIMSSSDNIVSVVVDRWIRFDAMALDVAQIYCLRERLASAILYKAKNPKAVLPCALGASMHAIACTLSYDALPAMVRPDVIPSYQASNQNSAEASSLLQGRAVGYTPLWRSRDSSLSSLSTSALRSPPLGPVFELLVDADGRPTILYLHGHRPNALFPVVLSTPPPP</sequence>
<dbReference type="GO" id="GO:0004386">
    <property type="term" value="F:helicase activity"/>
    <property type="evidence" value="ECO:0007669"/>
    <property type="project" value="UniProtKB-KW"/>
</dbReference>
<evidence type="ECO:0000259" key="5">
    <source>
        <dbReference type="PROSITE" id="PS51194"/>
    </source>
</evidence>
<comment type="caution">
    <text evidence="6">The sequence shown here is derived from an EMBL/GenBank/DDBJ whole genome shotgun (WGS) entry which is preliminary data.</text>
</comment>
<keyword evidence="7" id="KW-1185">Reference proteome</keyword>
<protein>
    <recommendedName>
        <fullName evidence="8">RNA helicase</fullName>
    </recommendedName>
</protein>
<keyword evidence="1" id="KW-0547">Nucleotide-binding</keyword>
<dbReference type="Gene3D" id="3.40.50.300">
    <property type="entry name" value="P-loop containing nucleotide triphosphate hydrolases"/>
    <property type="match status" value="2"/>
</dbReference>
<evidence type="ECO:0000256" key="2">
    <source>
        <dbReference type="ARBA" id="ARBA00022806"/>
    </source>
</evidence>
<feature type="domain" description="Helicase C-terminal" evidence="5">
    <location>
        <begin position="225"/>
        <end position="399"/>
    </location>
</feature>
<dbReference type="InterPro" id="IPR001650">
    <property type="entry name" value="Helicase_C-like"/>
</dbReference>
<dbReference type="Pfam" id="PF21010">
    <property type="entry name" value="HA2_C"/>
    <property type="match status" value="1"/>
</dbReference>
<evidence type="ECO:0000256" key="1">
    <source>
        <dbReference type="ARBA" id="ARBA00022741"/>
    </source>
</evidence>
<dbReference type="FunFam" id="3.40.50.300:FF:000860">
    <property type="entry name" value="DExH-box ATP-dependent RNA helicase DExH6"/>
    <property type="match status" value="1"/>
</dbReference>
<gene>
    <name evidence="6" type="primary">ga24345</name>
    <name evidence="6" type="ORF">PR202_ga24345</name>
</gene>
<dbReference type="Pfam" id="PF07717">
    <property type="entry name" value="OB_NTP_bind"/>
    <property type="match status" value="1"/>
</dbReference>
<dbReference type="InterPro" id="IPR048333">
    <property type="entry name" value="HA2_WH"/>
</dbReference>
<dbReference type="Gene3D" id="1.20.120.1080">
    <property type="match status" value="1"/>
</dbReference>
<dbReference type="InterPro" id="IPR027417">
    <property type="entry name" value="P-loop_NTPase"/>
</dbReference>
<dbReference type="AlphaFoldDB" id="A0AAV5D8M4"/>
<name>A0AAV5D8M4_ELECO</name>
<dbReference type="CDD" id="cd18791">
    <property type="entry name" value="SF2_C_RHA"/>
    <property type="match status" value="1"/>
</dbReference>
<dbReference type="PROSITE" id="PS51194">
    <property type="entry name" value="HELICASE_CTER"/>
    <property type="match status" value="1"/>
</dbReference>
<dbReference type="SMART" id="SM00490">
    <property type="entry name" value="HELICc"/>
    <property type="match status" value="1"/>
</dbReference>
<evidence type="ECO:0000313" key="7">
    <source>
        <dbReference type="Proteomes" id="UP001054889"/>
    </source>
</evidence>
<evidence type="ECO:0000313" key="6">
    <source>
        <dbReference type="EMBL" id="GJN06600.1"/>
    </source>
</evidence>
<dbReference type="GO" id="GO:0005524">
    <property type="term" value="F:ATP binding"/>
    <property type="evidence" value="ECO:0007669"/>
    <property type="project" value="UniProtKB-KW"/>
</dbReference>
<dbReference type="PANTHER" id="PTHR18934:SF213">
    <property type="entry name" value="3'-5' RNA HELICASE YTHDC2"/>
    <property type="match status" value="1"/>
</dbReference>
<keyword evidence="3" id="KW-0067">ATP-binding</keyword>
<dbReference type="Pfam" id="PF04408">
    <property type="entry name" value="WHD_HA2"/>
    <property type="match status" value="1"/>
</dbReference>